<reference evidence="1" key="1">
    <citation type="journal article" date="2020" name="Stud. Mycol.">
        <title>101 Dothideomycetes genomes: a test case for predicting lifestyles and emergence of pathogens.</title>
        <authorList>
            <person name="Haridas S."/>
            <person name="Albert R."/>
            <person name="Binder M."/>
            <person name="Bloem J."/>
            <person name="Labutti K."/>
            <person name="Salamov A."/>
            <person name="Andreopoulos B."/>
            <person name="Baker S."/>
            <person name="Barry K."/>
            <person name="Bills G."/>
            <person name="Bluhm B."/>
            <person name="Cannon C."/>
            <person name="Castanera R."/>
            <person name="Culley D."/>
            <person name="Daum C."/>
            <person name="Ezra D."/>
            <person name="Gonzalez J."/>
            <person name="Henrissat B."/>
            <person name="Kuo A."/>
            <person name="Liang C."/>
            <person name="Lipzen A."/>
            <person name="Lutzoni F."/>
            <person name="Magnuson J."/>
            <person name="Mondo S."/>
            <person name="Nolan M."/>
            <person name="Ohm R."/>
            <person name="Pangilinan J."/>
            <person name="Park H.-J."/>
            <person name="Ramirez L."/>
            <person name="Alfaro M."/>
            <person name="Sun H."/>
            <person name="Tritt A."/>
            <person name="Yoshinaga Y."/>
            <person name="Zwiers L.-H."/>
            <person name="Turgeon B."/>
            <person name="Goodwin S."/>
            <person name="Spatafora J."/>
            <person name="Crous P."/>
            <person name="Grigoriev I."/>
        </authorList>
    </citation>
    <scope>NUCLEOTIDE SEQUENCE</scope>
    <source>
        <strain evidence="1">CBS 107.79</strain>
    </source>
</reference>
<gene>
    <name evidence="1" type="ORF">BU23DRAFT_483524</name>
</gene>
<evidence type="ECO:0000313" key="2">
    <source>
        <dbReference type="Proteomes" id="UP000800036"/>
    </source>
</evidence>
<dbReference type="AlphaFoldDB" id="A0A6A5UTW8"/>
<organism evidence="1 2">
    <name type="scientific">Bimuria novae-zelandiae CBS 107.79</name>
    <dbReference type="NCBI Taxonomy" id="1447943"/>
    <lineage>
        <taxon>Eukaryota</taxon>
        <taxon>Fungi</taxon>
        <taxon>Dikarya</taxon>
        <taxon>Ascomycota</taxon>
        <taxon>Pezizomycotina</taxon>
        <taxon>Dothideomycetes</taxon>
        <taxon>Pleosporomycetidae</taxon>
        <taxon>Pleosporales</taxon>
        <taxon>Massarineae</taxon>
        <taxon>Didymosphaeriaceae</taxon>
        <taxon>Bimuria</taxon>
    </lineage>
</organism>
<feature type="non-terminal residue" evidence="1">
    <location>
        <position position="1"/>
    </location>
</feature>
<dbReference type="Proteomes" id="UP000800036">
    <property type="component" value="Unassembled WGS sequence"/>
</dbReference>
<protein>
    <submittedName>
        <fullName evidence="1">Uncharacterized protein</fullName>
    </submittedName>
</protein>
<evidence type="ECO:0000313" key="1">
    <source>
        <dbReference type="EMBL" id="KAF1967419.1"/>
    </source>
</evidence>
<name>A0A6A5UTW8_9PLEO</name>
<proteinExistence type="predicted"/>
<sequence>LTNLAKLYTPEQKYLGNKYNILKIKIKVFNNLYTKVRINKDKQYKIVLSIILTS</sequence>
<dbReference type="OrthoDB" id="3786303at2759"/>
<accession>A0A6A5UTW8</accession>
<dbReference type="EMBL" id="ML976732">
    <property type="protein sequence ID" value="KAF1967419.1"/>
    <property type="molecule type" value="Genomic_DNA"/>
</dbReference>
<keyword evidence="2" id="KW-1185">Reference proteome</keyword>